<dbReference type="AlphaFoldDB" id="A0A9D1JP03"/>
<proteinExistence type="predicted"/>
<evidence type="ECO:0000313" key="3">
    <source>
        <dbReference type="EMBL" id="HIS37084.1"/>
    </source>
</evidence>
<gene>
    <name evidence="3" type="ORF">IAC10_10730</name>
</gene>
<comment type="caution">
    <text evidence="3">The sequence shown here is derived from an EMBL/GenBank/DDBJ whole genome shotgun (WGS) entry which is preliminary data.</text>
</comment>
<sequence>MSVDNVQGLDKTVTYIKGKPVLVDQKTSEKTTGSIMVSNETTLTSSSKTNPNEVVIFPKHEKAVKENGEIVFSKDMTDEQIENLKKLKDAQEFMKTDAGKKLAESMLNQQTDISKGQRKWLKKQGIDADAFVQEWNRQNPDSKNNKKFLQEKAEDARDEIAAYAKGFLGKQEMKSNKPEQDEPKGLKGLFKKKEKEIVKKDTTYSERGMKIKHHSSTEAAREYLIAHDVTDEIARGGSSFLDAFNKDAGGK</sequence>
<reference evidence="3" key="2">
    <citation type="journal article" date="2021" name="PeerJ">
        <title>Extensive microbial diversity within the chicken gut microbiome revealed by metagenomics and culture.</title>
        <authorList>
            <person name="Gilroy R."/>
            <person name="Ravi A."/>
            <person name="Getino M."/>
            <person name="Pursley I."/>
            <person name="Horton D.L."/>
            <person name="Alikhan N.F."/>
            <person name="Baker D."/>
            <person name="Gharbi K."/>
            <person name="Hall N."/>
            <person name="Watson M."/>
            <person name="Adriaenssens E.M."/>
            <person name="Foster-Nyarko E."/>
            <person name="Jarju S."/>
            <person name="Secka A."/>
            <person name="Antonio M."/>
            <person name="Oren A."/>
            <person name="Chaudhuri R.R."/>
            <person name="La Ragione R."/>
            <person name="Hildebrand F."/>
            <person name="Pallen M.J."/>
        </authorList>
    </citation>
    <scope>NUCLEOTIDE SEQUENCE</scope>
    <source>
        <strain evidence="3">6276</strain>
    </source>
</reference>
<protein>
    <submittedName>
        <fullName evidence="3">Uncharacterized protein</fullName>
    </submittedName>
</protein>
<organism evidence="3 4">
    <name type="scientific">Candidatus Scatousia excrementigallinarum</name>
    <dbReference type="NCBI Taxonomy" id="2840935"/>
    <lineage>
        <taxon>Bacteria</taxon>
        <taxon>Candidatus Scatousia</taxon>
    </lineage>
</organism>
<feature type="coiled-coil region" evidence="1">
    <location>
        <begin position="132"/>
        <end position="166"/>
    </location>
</feature>
<evidence type="ECO:0000313" key="4">
    <source>
        <dbReference type="Proteomes" id="UP000823928"/>
    </source>
</evidence>
<feature type="non-terminal residue" evidence="3">
    <location>
        <position position="251"/>
    </location>
</feature>
<evidence type="ECO:0000256" key="2">
    <source>
        <dbReference type="SAM" id="MobiDB-lite"/>
    </source>
</evidence>
<accession>A0A9D1JP03</accession>
<name>A0A9D1JP03_9BACT</name>
<dbReference type="Proteomes" id="UP000823928">
    <property type="component" value="Unassembled WGS sequence"/>
</dbReference>
<feature type="region of interest" description="Disordered" evidence="2">
    <location>
        <begin position="171"/>
        <end position="192"/>
    </location>
</feature>
<keyword evidence="1" id="KW-0175">Coiled coil</keyword>
<evidence type="ECO:0000256" key="1">
    <source>
        <dbReference type="SAM" id="Coils"/>
    </source>
</evidence>
<reference evidence="3" key="1">
    <citation type="submission" date="2020-10" db="EMBL/GenBank/DDBJ databases">
        <authorList>
            <person name="Gilroy R."/>
        </authorList>
    </citation>
    <scope>NUCLEOTIDE SEQUENCE</scope>
    <source>
        <strain evidence="3">6276</strain>
    </source>
</reference>
<dbReference type="EMBL" id="DVIU01000211">
    <property type="protein sequence ID" value="HIS37084.1"/>
    <property type="molecule type" value="Genomic_DNA"/>
</dbReference>